<organism evidence="1 2">
    <name type="scientific">Ziziphus jujuba var. spinosa</name>
    <dbReference type="NCBI Taxonomy" id="714518"/>
    <lineage>
        <taxon>Eukaryota</taxon>
        <taxon>Viridiplantae</taxon>
        <taxon>Streptophyta</taxon>
        <taxon>Embryophyta</taxon>
        <taxon>Tracheophyta</taxon>
        <taxon>Spermatophyta</taxon>
        <taxon>Magnoliopsida</taxon>
        <taxon>eudicotyledons</taxon>
        <taxon>Gunneridae</taxon>
        <taxon>Pentapetalae</taxon>
        <taxon>rosids</taxon>
        <taxon>fabids</taxon>
        <taxon>Rosales</taxon>
        <taxon>Rhamnaceae</taxon>
        <taxon>Paliureae</taxon>
        <taxon>Ziziphus</taxon>
    </lineage>
</organism>
<dbReference type="EMBL" id="JAEACU010000018">
    <property type="protein sequence ID" value="KAH7511576.1"/>
    <property type="molecule type" value="Genomic_DNA"/>
</dbReference>
<accession>A0A978UA50</accession>
<sequence>MSAIWFALKKSLLCKPQLSDVYDPNLSGNLHNVDSASSIAERSTCSRCISNSKYVIWRSKRHIENPSRCSAKITPKSCVMKAQKSNTEGNQVPSNISGAGASEPEGYQMVSSSFEFQIPAELLRKWDEQYKDLDAVEADHVSRHAVTELGEEDSSRRIVEIICQTGCIESETNTKEQRIERILKVQNMQKILDWFEEYREVVKMKARTEPDKNPRGLVDGNELLRFYGTTISCSIGMNGSYGPCTSDSCGACRILRDGFSTNKNLHGWLGIFTLSTSQNALKYIEHNGEGKSLRKALFVCRVIAGRVHRPQEKVQEFTGSEFESLAWKLEPHSNVEELYVLNPRALLPCFMVIFKH</sequence>
<comment type="caution">
    <text evidence="1">The sequence shown here is derived from an EMBL/GenBank/DDBJ whole genome shotgun (WGS) entry which is preliminary data.</text>
</comment>
<evidence type="ECO:0000313" key="2">
    <source>
        <dbReference type="Proteomes" id="UP000813462"/>
    </source>
</evidence>
<gene>
    <name evidence="1" type="ORF">FEM48_ZijujUnG0001100</name>
</gene>
<dbReference type="PANTHER" id="PTHR31681">
    <property type="entry name" value="C2H2-LIKE ZINC FINGER PROTEIN"/>
    <property type="match status" value="1"/>
</dbReference>
<proteinExistence type="predicted"/>
<dbReference type="SUPFAM" id="SSF56399">
    <property type="entry name" value="ADP-ribosylation"/>
    <property type="match status" value="1"/>
</dbReference>
<dbReference type="PANTHER" id="PTHR31681:SF39">
    <property type="entry name" value="OS01G0785900 PROTEIN"/>
    <property type="match status" value="1"/>
</dbReference>
<protein>
    <submittedName>
        <fullName evidence="1">Uncharacterized protein</fullName>
    </submittedName>
</protein>
<dbReference type="OrthoDB" id="9514740at2759"/>
<name>A0A978UA50_ZIZJJ</name>
<dbReference type="Proteomes" id="UP000813462">
    <property type="component" value="Unassembled WGS sequence"/>
</dbReference>
<reference evidence="1" key="1">
    <citation type="journal article" date="2021" name="Front. Plant Sci.">
        <title>Chromosome-Scale Genome Assembly for Chinese Sour Jujube and Insights Into Its Genome Evolution and Domestication Signature.</title>
        <authorList>
            <person name="Shen L.-Y."/>
            <person name="Luo H."/>
            <person name="Wang X.-L."/>
            <person name="Wang X.-M."/>
            <person name="Qiu X.-J."/>
            <person name="Liu H."/>
            <person name="Zhou S.-S."/>
            <person name="Jia K.-H."/>
            <person name="Nie S."/>
            <person name="Bao Y.-T."/>
            <person name="Zhang R.-G."/>
            <person name="Yun Q.-Z."/>
            <person name="Chai Y.-H."/>
            <person name="Lu J.-Y."/>
            <person name="Li Y."/>
            <person name="Zhao S.-W."/>
            <person name="Mao J.-F."/>
            <person name="Jia S.-G."/>
            <person name="Mao Y.-M."/>
        </authorList>
    </citation>
    <scope>NUCLEOTIDE SEQUENCE</scope>
    <source>
        <strain evidence="1">AT0</strain>
        <tissue evidence="1">Leaf</tissue>
    </source>
</reference>
<evidence type="ECO:0000313" key="1">
    <source>
        <dbReference type="EMBL" id="KAH7511576.1"/>
    </source>
</evidence>
<dbReference type="AlphaFoldDB" id="A0A978UA50"/>
<dbReference type="Gene3D" id="3.90.228.10">
    <property type="match status" value="1"/>
</dbReference>